<dbReference type="AlphaFoldDB" id="A0A0Q3QNI1"/>
<evidence type="ECO:0000313" key="2">
    <source>
        <dbReference type="EMBL" id="KQK03026.2"/>
    </source>
</evidence>
<feature type="region of interest" description="Disordered" evidence="1">
    <location>
        <begin position="146"/>
        <end position="205"/>
    </location>
</feature>
<evidence type="ECO:0000313" key="4">
    <source>
        <dbReference type="Proteomes" id="UP000008810"/>
    </source>
</evidence>
<sequence length="516" mass="57146">MPTTTIWPSSPSLTMIPTFTWDQSHVHRRLNLKGSEGGRRERGGIWQLIYLGDAVAEVLKARARWKPRGEGEVEPAAAHWRADACSRTMELPPRREMAADGEGAVGEAAGIAWRRALGEVAGGVDGKRLEESRERSTLMVGGECCSEERARGRGGAGGVDDAPATPLRFDSNLPPPTPRSPRTLPNPHPLLRTPPSVHCNSGSGSGITGMDQWGANREWKQFYNHTSVKYMPTPTDQMTRLLPRESAGMATTWGGTCCVHAYAEAMTAWLRRWYEAVAYQDPDLTYEADCFEVDMATMIHCSAGHGVLTVNGSSLKRVAELASEVGVPLIGEILPYGNPPQSDHRTYCTGTSVTSHNAVPLPFSTPTASEYEAAMRYREHLCSCLEVGPVVIFIRTQRHYWLPRDVYTPYRQLPPSSPNELASVQEEDKQWNHCVVAYGFDCPGGDVRSLVLCYQENAATPMETKRLFIEPDAISFYYVPKLGDLTFHAEPQRESPRTIFTQLKKTVIDTIPNFLP</sequence>
<dbReference type="EnsemblPlants" id="KQK03026">
    <property type="protein sequence ID" value="KQK03026"/>
    <property type="gene ID" value="BRADI_2g05099v3"/>
</dbReference>
<dbReference type="SUPFAM" id="SSF54001">
    <property type="entry name" value="Cysteine proteinases"/>
    <property type="match status" value="1"/>
</dbReference>
<organism evidence="2">
    <name type="scientific">Brachypodium distachyon</name>
    <name type="common">Purple false brome</name>
    <name type="synonym">Trachynia distachya</name>
    <dbReference type="NCBI Taxonomy" id="15368"/>
    <lineage>
        <taxon>Eukaryota</taxon>
        <taxon>Viridiplantae</taxon>
        <taxon>Streptophyta</taxon>
        <taxon>Embryophyta</taxon>
        <taxon>Tracheophyta</taxon>
        <taxon>Spermatophyta</taxon>
        <taxon>Magnoliopsida</taxon>
        <taxon>Liliopsida</taxon>
        <taxon>Poales</taxon>
        <taxon>Poaceae</taxon>
        <taxon>BOP clade</taxon>
        <taxon>Pooideae</taxon>
        <taxon>Stipodae</taxon>
        <taxon>Brachypodieae</taxon>
        <taxon>Brachypodium</taxon>
    </lineage>
</organism>
<dbReference type="Proteomes" id="UP000008810">
    <property type="component" value="Chromosome 2"/>
</dbReference>
<reference evidence="2 3" key="1">
    <citation type="journal article" date="2010" name="Nature">
        <title>Genome sequencing and analysis of the model grass Brachypodium distachyon.</title>
        <authorList>
            <consortium name="International Brachypodium Initiative"/>
        </authorList>
    </citation>
    <scope>NUCLEOTIDE SEQUENCE [LARGE SCALE GENOMIC DNA]</scope>
    <source>
        <strain evidence="2 3">Bd21</strain>
    </source>
</reference>
<dbReference type="EMBL" id="CM000881">
    <property type="protein sequence ID" value="KQK03026.2"/>
    <property type="molecule type" value="Genomic_DNA"/>
</dbReference>
<feature type="compositionally biased region" description="Pro residues" evidence="1">
    <location>
        <begin position="173"/>
        <end position="188"/>
    </location>
</feature>
<accession>A0A0Q3QNI1</accession>
<dbReference type="InParanoid" id="A0A0Q3QNI1"/>
<proteinExistence type="predicted"/>
<protein>
    <submittedName>
        <fullName evidence="2 3">Uncharacterized protein</fullName>
    </submittedName>
</protein>
<dbReference type="InterPro" id="IPR038765">
    <property type="entry name" value="Papain-like_cys_pep_sf"/>
</dbReference>
<evidence type="ECO:0000256" key="1">
    <source>
        <dbReference type="SAM" id="MobiDB-lite"/>
    </source>
</evidence>
<gene>
    <name evidence="2" type="ORF">BRADI_2g05099v3</name>
</gene>
<evidence type="ECO:0000313" key="3">
    <source>
        <dbReference type="EnsemblPlants" id="KQK03026"/>
    </source>
</evidence>
<keyword evidence="4" id="KW-1185">Reference proteome</keyword>
<name>A0A0Q3QNI1_BRADI</name>
<reference evidence="3" key="3">
    <citation type="submission" date="2018-08" db="UniProtKB">
        <authorList>
            <consortium name="EnsemblPlants"/>
        </authorList>
    </citation>
    <scope>IDENTIFICATION</scope>
    <source>
        <strain evidence="3">cv. Bd21</strain>
    </source>
</reference>
<reference evidence="2" key="2">
    <citation type="submission" date="2017-06" db="EMBL/GenBank/DDBJ databases">
        <title>WGS assembly of Brachypodium distachyon.</title>
        <authorList>
            <consortium name="The International Brachypodium Initiative"/>
            <person name="Lucas S."/>
            <person name="Harmon-Smith M."/>
            <person name="Lail K."/>
            <person name="Tice H."/>
            <person name="Grimwood J."/>
            <person name="Bruce D."/>
            <person name="Barry K."/>
            <person name="Shu S."/>
            <person name="Lindquist E."/>
            <person name="Wang M."/>
            <person name="Pitluck S."/>
            <person name="Vogel J.P."/>
            <person name="Garvin D.F."/>
            <person name="Mockler T.C."/>
            <person name="Schmutz J."/>
            <person name="Rokhsar D."/>
            <person name="Bevan M.W."/>
        </authorList>
    </citation>
    <scope>NUCLEOTIDE SEQUENCE</scope>
    <source>
        <strain evidence="2">Bd21</strain>
    </source>
</reference>
<dbReference type="Gramene" id="KQK03026">
    <property type="protein sequence ID" value="KQK03026"/>
    <property type="gene ID" value="BRADI_2g05099v3"/>
</dbReference>